<comment type="caution">
    <text evidence="1">The sequence shown here is derived from an EMBL/GenBank/DDBJ whole genome shotgun (WGS) entry which is preliminary data.</text>
</comment>
<keyword evidence="2" id="KW-1185">Reference proteome</keyword>
<dbReference type="STRING" id="28128.HMPREF3226_00543"/>
<dbReference type="EMBL" id="LRQG01000021">
    <property type="protein sequence ID" value="KXA43008.1"/>
    <property type="molecule type" value="Genomic_DNA"/>
</dbReference>
<evidence type="ECO:0000313" key="1">
    <source>
        <dbReference type="EMBL" id="KXA43008.1"/>
    </source>
</evidence>
<reference evidence="2" key="1">
    <citation type="submission" date="2016-01" db="EMBL/GenBank/DDBJ databases">
        <authorList>
            <person name="Mitreva M."/>
            <person name="Pepin K.H."/>
            <person name="Mihindukulasuriya K.A."/>
            <person name="Fulton R."/>
            <person name="Fronick C."/>
            <person name="O'Laughlin M."/>
            <person name="Miner T."/>
            <person name="Herter B."/>
            <person name="Rosa B.A."/>
            <person name="Cordes M."/>
            <person name="Tomlinson C."/>
            <person name="Wollam A."/>
            <person name="Palsikar V.B."/>
            <person name="Mardis E.R."/>
            <person name="Wilson R.K."/>
        </authorList>
    </citation>
    <scope>NUCLEOTIDE SEQUENCE [LARGE SCALE GENOMIC DNA]</scope>
    <source>
        <strain evidence="2">MJR7716</strain>
    </source>
</reference>
<dbReference type="Proteomes" id="UP000070533">
    <property type="component" value="Unassembled WGS sequence"/>
</dbReference>
<sequence>MPANSYHITNYLLSAIIIHGNRRAKFICPKDILNLPEEKS</sequence>
<proteinExistence type="predicted"/>
<gene>
    <name evidence="1" type="ORF">HMPREF3226_00543</name>
</gene>
<accession>A0A133QJF6</accession>
<name>A0A133QJF6_9BACT</name>
<organism evidence="1 2">
    <name type="scientific">Prevotella corporis</name>
    <dbReference type="NCBI Taxonomy" id="28128"/>
    <lineage>
        <taxon>Bacteria</taxon>
        <taxon>Pseudomonadati</taxon>
        <taxon>Bacteroidota</taxon>
        <taxon>Bacteroidia</taxon>
        <taxon>Bacteroidales</taxon>
        <taxon>Prevotellaceae</taxon>
        <taxon>Prevotella</taxon>
    </lineage>
</organism>
<evidence type="ECO:0000313" key="2">
    <source>
        <dbReference type="Proteomes" id="UP000070533"/>
    </source>
</evidence>
<dbReference type="AlphaFoldDB" id="A0A133QJF6"/>
<protein>
    <submittedName>
        <fullName evidence="1">Uncharacterized protein</fullName>
    </submittedName>
</protein>